<organism evidence="1 2">
    <name type="scientific">Argiope bruennichi</name>
    <name type="common">Wasp spider</name>
    <name type="synonym">Aranea bruennichi</name>
    <dbReference type="NCBI Taxonomy" id="94029"/>
    <lineage>
        <taxon>Eukaryota</taxon>
        <taxon>Metazoa</taxon>
        <taxon>Ecdysozoa</taxon>
        <taxon>Arthropoda</taxon>
        <taxon>Chelicerata</taxon>
        <taxon>Arachnida</taxon>
        <taxon>Araneae</taxon>
        <taxon>Araneomorphae</taxon>
        <taxon>Entelegynae</taxon>
        <taxon>Araneoidea</taxon>
        <taxon>Araneidae</taxon>
        <taxon>Argiope</taxon>
    </lineage>
</organism>
<accession>A0A8T0DZP2</accession>
<comment type="caution">
    <text evidence="1">The sequence shown here is derived from an EMBL/GenBank/DDBJ whole genome shotgun (WGS) entry which is preliminary data.</text>
</comment>
<evidence type="ECO:0000313" key="2">
    <source>
        <dbReference type="Proteomes" id="UP000807504"/>
    </source>
</evidence>
<dbReference type="EMBL" id="JABXBU010002231">
    <property type="protein sequence ID" value="KAF8763429.1"/>
    <property type="molecule type" value="Genomic_DNA"/>
</dbReference>
<proteinExistence type="predicted"/>
<protein>
    <submittedName>
        <fullName evidence="1">Uncharacterized protein</fullName>
    </submittedName>
</protein>
<sequence length="116" mass="12881">MLAKMRELAKRWSPRALIVVFGFPLRCAEVKRVSGSRLGGKGRLKEKGDECYPGTMDWKGLSSGFLRGTGPVAIRQINEGALIFFPEYFSGALIPICPIVESKSKKARRVQYTSDT</sequence>
<gene>
    <name evidence="1" type="ORF">HNY73_021616</name>
</gene>
<dbReference type="AlphaFoldDB" id="A0A8T0DZP2"/>
<name>A0A8T0DZP2_ARGBR</name>
<evidence type="ECO:0000313" key="1">
    <source>
        <dbReference type="EMBL" id="KAF8763429.1"/>
    </source>
</evidence>
<reference evidence="1" key="2">
    <citation type="submission" date="2020-06" db="EMBL/GenBank/DDBJ databases">
        <authorList>
            <person name="Sheffer M."/>
        </authorList>
    </citation>
    <scope>NUCLEOTIDE SEQUENCE</scope>
</reference>
<keyword evidence="2" id="KW-1185">Reference proteome</keyword>
<reference evidence="1" key="1">
    <citation type="journal article" date="2020" name="bioRxiv">
        <title>Chromosome-level reference genome of the European wasp spider Argiope bruennichi: a resource for studies on range expansion and evolutionary adaptation.</title>
        <authorList>
            <person name="Sheffer M.M."/>
            <person name="Hoppe A."/>
            <person name="Krehenwinkel H."/>
            <person name="Uhl G."/>
            <person name="Kuss A.W."/>
            <person name="Jensen L."/>
            <person name="Jensen C."/>
            <person name="Gillespie R.G."/>
            <person name="Hoff K.J."/>
            <person name="Prost S."/>
        </authorList>
    </citation>
    <scope>NUCLEOTIDE SEQUENCE</scope>
</reference>
<dbReference type="Proteomes" id="UP000807504">
    <property type="component" value="Unassembled WGS sequence"/>
</dbReference>